<evidence type="ECO:0000256" key="7">
    <source>
        <dbReference type="SAM" id="Phobius"/>
    </source>
</evidence>
<evidence type="ECO:0000313" key="9">
    <source>
        <dbReference type="Proteomes" id="UP001146793"/>
    </source>
</evidence>
<dbReference type="Pfam" id="PF03006">
    <property type="entry name" value="HlyIII"/>
    <property type="match status" value="1"/>
</dbReference>
<keyword evidence="6" id="KW-0479">Metal-binding</keyword>
<name>A0AAV7ZZV1_9EUKA</name>
<evidence type="ECO:0000256" key="2">
    <source>
        <dbReference type="ARBA" id="ARBA00007018"/>
    </source>
</evidence>
<feature type="transmembrane region" description="Helical" evidence="7">
    <location>
        <begin position="205"/>
        <end position="224"/>
    </location>
</feature>
<feature type="binding site" evidence="6">
    <location>
        <position position="273"/>
    </location>
    <ligand>
        <name>Zn(2+)</name>
        <dbReference type="ChEBI" id="CHEBI:29105"/>
    </ligand>
</feature>
<evidence type="ECO:0000256" key="3">
    <source>
        <dbReference type="ARBA" id="ARBA00022692"/>
    </source>
</evidence>
<keyword evidence="4 7" id="KW-1133">Transmembrane helix</keyword>
<evidence type="ECO:0000256" key="6">
    <source>
        <dbReference type="PIRSR" id="PIRSR604254-1"/>
    </source>
</evidence>
<proteinExistence type="inferred from homology"/>
<keyword evidence="8" id="KW-0675">Receptor</keyword>
<gene>
    <name evidence="8" type="ORF">M0812_11354</name>
</gene>
<feature type="transmembrane region" description="Helical" evidence="7">
    <location>
        <begin position="236"/>
        <end position="255"/>
    </location>
</feature>
<keyword evidence="3 7" id="KW-0812">Transmembrane</keyword>
<feature type="transmembrane region" description="Helical" evidence="7">
    <location>
        <begin position="175"/>
        <end position="193"/>
    </location>
</feature>
<feature type="binding site" evidence="6">
    <location>
        <position position="128"/>
    </location>
    <ligand>
        <name>Zn(2+)</name>
        <dbReference type="ChEBI" id="CHEBI:29105"/>
    </ligand>
</feature>
<feature type="transmembrane region" description="Helical" evidence="7">
    <location>
        <begin position="275"/>
        <end position="295"/>
    </location>
</feature>
<dbReference type="PANTHER" id="PTHR20855">
    <property type="entry name" value="ADIPOR/PROGESTIN RECEPTOR-RELATED"/>
    <property type="match status" value="1"/>
</dbReference>
<feature type="binding site" evidence="6">
    <location>
        <position position="277"/>
    </location>
    <ligand>
        <name>Zn(2+)</name>
        <dbReference type="ChEBI" id="CHEBI:29105"/>
    </ligand>
</feature>
<dbReference type="InterPro" id="IPR004254">
    <property type="entry name" value="AdipoR/HlyIII-related"/>
</dbReference>
<dbReference type="GO" id="GO:0016020">
    <property type="term" value="C:membrane"/>
    <property type="evidence" value="ECO:0007669"/>
    <property type="project" value="UniProtKB-SubCell"/>
</dbReference>
<dbReference type="GO" id="GO:0046872">
    <property type="term" value="F:metal ion binding"/>
    <property type="evidence" value="ECO:0007669"/>
    <property type="project" value="UniProtKB-KW"/>
</dbReference>
<evidence type="ECO:0000256" key="5">
    <source>
        <dbReference type="ARBA" id="ARBA00023136"/>
    </source>
</evidence>
<evidence type="ECO:0000256" key="4">
    <source>
        <dbReference type="ARBA" id="ARBA00022989"/>
    </source>
</evidence>
<evidence type="ECO:0000256" key="1">
    <source>
        <dbReference type="ARBA" id="ARBA00004141"/>
    </source>
</evidence>
<feature type="transmembrane region" description="Helical" evidence="7">
    <location>
        <begin position="142"/>
        <end position="163"/>
    </location>
</feature>
<evidence type="ECO:0000313" key="8">
    <source>
        <dbReference type="EMBL" id="KAJ3445479.1"/>
    </source>
</evidence>
<dbReference type="PANTHER" id="PTHR20855:SF52">
    <property type="entry name" value="ADIPONECTIN RECEPTOR PROTEIN"/>
    <property type="match status" value="1"/>
</dbReference>
<dbReference type="AlphaFoldDB" id="A0AAV7ZZV1"/>
<dbReference type="EMBL" id="JANTQA010000023">
    <property type="protein sequence ID" value="KAJ3445479.1"/>
    <property type="molecule type" value="Genomic_DNA"/>
</dbReference>
<comment type="subcellular location">
    <subcellularLocation>
        <location evidence="1">Membrane</location>
        <topology evidence="1">Multi-pass membrane protein</topology>
    </subcellularLocation>
</comment>
<dbReference type="Proteomes" id="UP001146793">
    <property type="component" value="Unassembled WGS sequence"/>
</dbReference>
<feature type="transmembrane region" description="Helical" evidence="7">
    <location>
        <begin position="109"/>
        <end position="130"/>
    </location>
</feature>
<sequence length="308" mass="35442">MSSKGIKKKTEFGLTKKKSMKSNLSDKIVSRSILPECNKLIQYTNTFLSTGYRLNFTAKEALNSMFYCHNDTINQWSHLLSLIGAIVLYLITLFTDFRVKALSGYEKSIFCVYLFGCIFVFASSTILHIFDCGSVQLSNVLLKLDLTGIAVMIMTSFVPPLYFVFCEYAKIRTSYIVMIFTIGGTLISITWSPRDLLTEFRYLRTLLFVLMVTSGLVPTVHILIHVPSPHCWKIFFTLMAMFLTYGIGTLFYAFFIPERWSKSHKFDFLGHSHQWWHFFVTLGAFIHFKLILICIEYHLTFGPASQTI</sequence>
<protein>
    <submittedName>
        <fullName evidence="8">Adiponectin receptor protein</fullName>
    </submittedName>
</protein>
<keyword evidence="5 7" id="KW-0472">Membrane</keyword>
<feature type="transmembrane region" description="Helical" evidence="7">
    <location>
        <begin position="76"/>
        <end position="97"/>
    </location>
</feature>
<accession>A0AAV7ZZV1</accession>
<comment type="caution">
    <text evidence="8">The sequence shown here is derived from an EMBL/GenBank/DDBJ whole genome shotgun (WGS) entry which is preliminary data.</text>
</comment>
<dbReference type="GO" id="GO:0038023">
    <property type="term" value="F:signaling receptor activity"/>
    <property type="evidence" value="ECO:0007669"/>
    <property type="project" value="TreeGrafter"/>
</dbReference>
<organism evidence="8 9">
    <name type="scientific">Anaeramoeba flamelloides</name>
    <dbReference type="NCBI Taxonomy" id="1746091"/>
    <lineage>
        <taxon>Eukaryota</taxon>
        <taxon>Metamonada</taxon>
        <taxon>Anaeramoebidae</taxon>
        <taxon>Anaeramoeba</taxon>
    </lineage>
</organism>
<reference evidence="8" key="1">
    <citation type="submission" date="2022-08" db="EMBL/GenBank/DDBJ databases">
        <title>Novel sulphate-reducing endosymbionts in the free-living metamonad Anaeramoeba.</title>
        <authorList>
            <person name="Jerlstrom-Hultqvist J."/>
            <person name="Cepicka I."/>
            <person name="Gallot-Lavallee L."/>
            <person name="Salas-Leiva D."/>
            <person name="Curtis B.A."/>
            <person name="Zahonova K."/>
            <person name="Pipaliya S."/>
            <person name="Dacks J."/>
            <person name="Roger A.J."/>
        </authorList>
    </citation>
    <scope>NUCLEOTIDE SEQUENCE</scope>
    <source>
        <strain evidence="8">Busselton2</strain>
    </source>
</reference>
<keyword evidence="6" id="KW-0862">Zinc</keyword>
<comment type="similarity">
    <text evidence="2">Belongs to the ADIPOR family.</text>
</comment>